<organism evidence="8 9">
    <name type="scientific">Methylobacterium marchantiae</name>
    <dbReference type="NCBI Taxonomy" id="600331"/>
    <lineage>
        <taxon>Bacteria</taxon>
        <taxon>Pseudomonadati</taxon>
        <taxon>Pseudomonadota</taxon>
        <taxon>Alphaproteobacteria</taxon>
        <taxon>Hyphomicrobiales</taxon>
        <taxon>Methylobacteriaceae</taxon>
        <taxon>Methylobacterium</taxon>
    </lineage>
</organism>
<keyword evidence="6" id="KW-0472">Membrane</keyword>
<accession>A0ABW3WYI9</accession>
<dbReference type="CDD" id="cd01127">
    <property type="entry name" value="TrwB_TraG_TraD_VirD4"/>
    <property type="match status" value="1"/>
</dbReference>
<dbReference type="RefSeq" id="WP_238208048.1">
    <property type="nucleotide sequence ID" value="NZ_JBHTND010000010.1"/>
</dbReference>
<keyword evidence="9" id="KW-1185">Reference proteome</keyword>
<comment type="caution">
    <text evidence="8">The sequence shown here is derived from an EMBL/GenBank/DDBJ whole genome shotgun (WGS) entry which is preliminary data.</text>
</comment>
<dbReference type="Pfam" id="PF02534">
    <property type="entry name" value="T4SS-DNA_transf"/>
    <property type="match status" value="1"/>
</dbReference>
<protein>
    <submittedName>
        <fullName evidence="8">Type IV secretory system conjugative DNA transfer family protein</fullName>
    </submittedName>
</protein>
<evidence type="ECO:0000256" key="3">
    <source>
        <dbReference type="ARBA" id="ARBA00022475"/>
    </source>
</evidence>
<comment type="similarity">
    <text evidence="2">Belongs to the VirD4/TraG family.</text>
</comment>
<keyword evidence="5" id="KW-1133">Transmembrane helix</keyword>
<dbReference type="InterPro" id="IPR027417">
    <property type="entry name" value="P-loop_NTPase"/>
</dbReference>
<dbReference type="EMBL" id="JBHTND010000010">
    <property type="protein sequence ID" value="MFD1301741.1"/>
    <property type="molecule type" value="Genomic_DNA"/>
</dbReference>
<evidence type="ECO:0000313" key="8">
    <source>
        <dbReference type="EMBL" id="MFD1301741.1"/>
    </source>
</evidence>
<proteinExistence type="inferred from homology"/>
<name>A0ABW3WYI9_9HYPH</name>
<evidence type="ECO:0000256" key="5">
    <source>
        <dbReference type="ARBA" id="ARBA00022989"/>
    </source>
</evidence>
<gene>
    <name evidence="8" type="ORF">ACFQ4G_09105</name>
</gene>
<feature type="region of interest" description="Disordered" evidence="7">
    <location>
        <begin position="440"/>
        <end position="462"/>
    </location>
</feature>
<evidence type="ECO:0000256" key="1">
    <source>
        <dbReference type="ARBA" id="ARBA00004651"/>
    </source>
</evidence>
<evidence type="ECO:0000256" key="6">
    <source>
        <dbReference type="ARBA" id="ARBA00023136"/>
    </source>
</evidence>
<keyword evidence="3" id="KW-1003">Cell membrane</keyword>
<evidence type="ECO:0000256" key="2">
    <source>
        <dbReference type="ARBA" id="ARBA00008806"/>
    </source>
</evidence>
<evidence type="ECO:0000256" key="7">
    <source>
        <dbReference type="SAM" id="MobiDB-lite"/>
    </source>
</evidence>
<dbReference type="PANTHER" id="PTHR37937:SF1">
    <property type="entry name" value="CONJUGATIVE TRANSFER: DNA TRANSPORT"/>
    <property type="match status" value="1"/>
</dbReference>
<dbReference type="InterPro" id="IPR003688">
    <property type="entry name" value="TraG/VirD4"/>
</dbReference>
<dbReference type="Proteomes" id="UP001597176">
    <property type="component" value="Unassembled WGS sequence"/>
</dbReference>
<evidence type="ECO:0000313" key="9">
    <source>
        <dbReference type="Proteomes" id="UP001597176"/>
    </source>
</evidence>
<dbReference type="SUPFAM" id="SSF52540">
    <property type="entry name" value="P-loop containing nucleoside triphosphate hydrolases"/>
    <property type="match status" value="1"/>
</dbReference>
<comment type="subcellular location">
    <subcellularLocation>
        <location evidence="1">Cell membrane</location>
        <topology evidence="1">Multi-pass membrane protein</topology>
    </subcellularLocation>
</comment>
<dbReference type="InterPro" id="IPR051539">
    <property type="entry name" value="T4SS-coupling_protein"/>
</dbReference>
<evidence type="ECO:0000256" key="4">
    <source>
        <dbReference type="ARBA" id="ARBA00022692"/>
    </source>
</evidence>
<dbReference type="PANTHER" id="PTHR37937">
    <property type="entry name" value="CONJUGATIVE TRANSFER: DNA TRANSPORT"/>
    <property type="match status" value="1"/>
</dbReference>
<sequence>MSKPARRILGLTFDGRPIFEPNANASGLIYAAMGGGKTTCGAMPGIQALIADRGQALLINDVKDGEIAAQIAPLCKAYGRKFGVVDPYGVLGADNPYRIELNPLSAVQVAHREGRVDVPVILDKVTNTLIEEPPGDGRNRYWRESPRSDFLHTASRIILAHNPRLLTPGGLHGLLADPKTWESALACEAADPDSALRCDAERILALKADNAEHSTQHHNAAVSALRLFAFPPLNEDGHRAEVTHAELLRDNWVVCFVAPARLAERLGPYFALHTLAGMEEQLTTGSGRACFILDEFCNAPLREAVTKITLFRAYGLKCLYIAQSRQDAVRRYGEREIATLEENCTVKQWFKVSNFEEAERLSRAMGEAVSVSHSLGMSSEQPGLSATLNTGRQRLFTPYELMSLPDDEQILHVAGVGFIHCRKIRQNQIAPSCDLLGPNPLEGGRLPPDPKVWLKTGTEASS</sequence>
<dbReference type="Gene3D" id="3.40.50.300">
    <property type="entry name" value="P-loop containing nucleotide triphosphate hydrolases"/>
    <property type="match status" value="1"/>
</dbReference>
<keyword evidence="4" id="KW-0812">Transmembrane</keyword>
<reference evidence="9" key="1">
    <citation type="journal article" date="2019" name="Int. J. Syst. Evol. Microbiol.">
        <title>The Global Catalogue of Microorganisms (GCM) 10K type strain sequencing project: providing services to taxonomists for standard genome sequencing and annotation.</title>
        <authorList>
            <consortium name="The Broad Institute Genomics Platform"/>
            <consortium name="The Broad Institute Genome Sequencing Center for Infectious Disease"/>
            <person name="Wu L."/>
            <person name="Ma J."/>
        </authorList>
    </citation>
    <scope>NUCLEOTIDE SEQUENCE [LARGE SCALE GENOMIC DNA]</scope>
    <source>
        <strain evidence="9">CCUG 56108</strain>
    </source>
</reference>